<keyword evidence="2" id="KW-1185">Reference proteome</keyword>
<dbReference type="EMBL" id="CM044704">
    <property type="protein sequence ID" value="KAI5669697.1"/>
    <property type="molecule type" value="Genomic_DNA"/>
</dbReference>
<evidence type="ECO:0000313" key="1">
    <source>
        <dbReference type="EMBL" id="KAI5669697.1"/>
    </source>
</evidence>
<comment type="caution">
    <text evidence="1">The sequence shown here is derived from an EMBL/GenBank/DDBJ whole genome shotgun (WGS) entry which is preliminary data.</text>
</comment>
<dbReference type="Proteomes" id="UP001060085">
    <property type="component" value="Linkage Group LG04"/>
</dbReference>
<organism evidence="1 2">
    <name type="scientific">Catharanthus roseus</name>
    <name type="common">Madagascar periwinkle</name>
    <name type="synonym">Vinca rosea</name>
    <dbReference type="NCBI Taxonomy" id="4058"/>
    <lineage>
        <taxon>Eukaryota</taxon>
        <taxon>Viridiplantae</taxon>
        <taxon>Streptophyta</taxon>
        <taxon>Embryophyta</taxon>
        <taxon>Tracheophyta</taxon>
        <taxon>Spermatophyta</taxon>
        <taxon>Magnoliopsida</taxon>
        <taxon>eudicotyledons</taxon>
        <taxon>Gunneridae</taxon>
        <taxon>Pentapetalae</taxon>
        <taxon>asterids</taxon>
        <taxon>lamiids</taxon>
        <taxon>Gentianales</taxon>
        <taxon>Apocynaceae</taxon>
        <taxon>Rauvolfioideae</taxon>
        <taxon>Vinceae</taxon>
        <taxon>Catharanthinae</taxon>
        <taxon>Catharanthus</taxon>
    </lineage>
</organism>
<gene>
    <name evidence="1" type="ORF">M9H77_19550</name>
</gene>
<sequence length="266" mass="30525">MRSKKREVPILTNEKQPMSEDEMTLVDKLEGAKVQRRKRTRIGEKKNSRTQVQTDAPGPSSLPPIIEETILDKGDMEIIPEMEWVKMLEQNVEESRATSLKLARDLEAKEGEEQLKNVAHEKTIMKQNQEINILKGTLSTLVDSQGKYKEKVKDDIVQEFCESEDGNRWFFWFALPKLFVPVIELMEHNKDLELKDYENFVENPDTTKDDATRIHLEACSHVTNPSTHILGEEQPLAQVASEDGSAIRAEKQTIDNKYTEMKINGT</sequence>
<name>A0ACC0BAR2_CATRO</name>
<protein>
    <submittedName>
        <fullName evidence="1">Uncharacterized protein</fullName>
    </submittedName>
</protein>
<reference evidence="2" key="1">
    <citation type="journal article" date="2023" name="Nat. Plants">
        <title>Single-cell RNA sequencing provides a high-resolution roadmap for understanding the multicellular compartmentation of specialized metabolism.</title>
        <authorList>
            <person name="Sun S."/>
            <person name="Shen X."/>
            <person name="Li Y."/>
            <person name="Li Y."/>
            <person name="Wang S."/>
            <person name="Li R."/>
            <person name="Zhang H."/>
            <person name="Shen G."/>
            <person name="Guo B."/>
            <person name="Wei J."/>
            <person name="Xu J."/>
            <person name="St-Pierre B."/>
            <person name="Chen S."/>
            <person name="Sun C."/>
        </authorList>
    </citation>
    <scope>NUCLEOTIDE SEQUENCE [LARGE SCALE GENOMIC DNA]</scope>
</reference>
<evidence type="ECO:0000313" key="2">
    <source>
        <dbReference type="Proteomes" id="UP001060085"/>
    </source>
</evidence>
<proteinExistence type="predicted"/>
<accession>A0ACC0BAR2</accession>